<dbReference type="OrthoDB" id="10025010at2759"/>
<reference evidence="1 2" key="1">
    <citation type="submission" date="2016-03" db="EMBL/GenBank/DDBJ databases">
        <authorList>
            <person name="Ploux O."/>
        </authorList>
    </citation>
    <scope>NUCLEOTIDE SEQUENCE [LARGE SCALE GENOMIC DNA]</scope>
    <source>
        <strain evidence="1 2">UAMH 11012</strain>
    </source>
</reference>
<gene>
    <name evidence="1" type="ORF">PAC_00133</name>
</gene>
<dbReference type="STRING" id="576137.A0A1L7WBU7"/>
<dbReference type="PANTHER" id="PTHR36453">
    <property type="entry name" value="SECRETED PROTEIN-RELATED"/>
    <property type="match status" value="1"/>
</dbReference>
<accession>A0A1L7WBU7</accession>
<protein>
    <recommendedName>
        <fullName evidence="3">Right handed beta helix domain-containing protein</fullName>
    </recommendedName>
</protein>
<dbReference type="Proteomes" id="UP000184330">
    <property type="component" value="Unassembled WGS sequence"/>
</dbReference>
<dbReference type="Gene3D" id="2.60.120.200">
    <property type="match status" value="1"/>
</dbReference>
<name>A0A1L7WBU7_9HELO</name>
<keyword evidence="2" id="KW-1185">Reference proteome</keyword>
<sequence>MRANVMKSYRISILEGLAFLQLCATSFALDYYVSSVHGSARNPESLQSPLATISQAQNLVRKAVASQHEDINVYIADGVYSLETTLNFTSEDSGNNGFKVNYIASGSQALISGGTKLSNWALNSTTGIYSTNVPVGTVSRNLYVGGMAAQYARTKLDRGDFTFTNNGLTWTSPGYDWITSLSGIGSVEIRGLGSFTDRYSPVASAGDQALVMKQNAWINNLQGYDTLSAPFQDEGFFIQNSLDLLTLGGEYYLDSAAGKVYYLPLTGQDMKTIDTYLGRLEVLMAIGGIYDSPAHDITFQGLQFAHTTWNRPTAFGYVDQQSGGYWGNNITYPVNFEASRPNWYQMPSGIQISAANNIAFTNGNFSQFGAGGLGIGNDAEAHITGIGLGASNITVADSYFTQIMGNSITGGGIQADAHHPTDPRMINSKLEFTGNIFYNTSSLFTGCAPIFVSYVQYSTIAYNDISATPWAGICHGYGWGSNDAGGNPAYMERGLYNYQPLYTTPTTSLSNTITGNLVHAYVYELTRTDVGGLYTLSDSPSTVFTDNYVYDSTGRGLMLDEGSRSLTYLSNVAFSEGVWYYPNPNPTAYVGNNTLIDSFGYVGDDTPNAINGSTVGNDTLLRNYVLVNGLTYASARGLRTAYRAGILPASRGSRPVSNGAEVDFSIGIYFQGDNLIANLSNFDDLPFTGVSFKPTVSDPYTLFALSGPSTIPGNSNGIATWSILGSGCLPPTVSMTVKYTNSRTKTQNTVSQIATRAGVSTLDNTFKSATDWYNSAFGQTCQTYGITASGRDIYTPTDDWAALYKSAPISDGAIVTAYVQSIDPSNPWTKSGIVVRNNLTANALGYAALVITPGNGISLLWDNDSSGILTQYDQVADSVTAPLFLRLEINGTSIVGAYSKDLSTWVDVGSAELTGRNATLYAGLVHSSHQGFLNSTALFSNFTVTLT</sequence>
<dbReference type="InterPro" id="IPR011050">
    <property type="entry name" value="Pectin_lyase_fold/virulence"/>
</dbReference>
<evidence type="ECO:0000313" key="1">
    <source>
        <dbReference type="EMBL" id="CZR50261.1"/>
    </source>
</evidence>
<dbReference type="PANTHER" id="PTHR36453:SF2">
    <property type="entry name" value="APPLE DOMAIN-CONTAINING PROTEIN"/>
    <property type="match status" value="1"/>
</dbReference>
<evidence type="ECO:0008006" key="3">
    <source>
        <dbReference type="Google" id="ProtNLM"/>
    </source>
</evidence>
<dbReference type="AlphaFoldDB" id="A0A1L7WBU7"/>
<organism evidence="1 2">
    <name type="scientific">Phialocephala subalpina</name>
    <dbReference type="NCBI Taxonomy" id="576137"/>
    <lineage>
        <taxon>Eukaryota</taxon>
        <taxon>Fungi</taxon>
        <taxon>Dikarya</taxon>
        <taxon>Ascomycota</taxon>
        <taxon>Pezizomycotina</taxon>
        <taxon>Leotiomycetes</taxon>
        <taxon>Helotiales</taxon>
        <taxon>Mollisiaceae</taxon>
        <taxon>Phialocephala</taxon>
        <taxon>Phialocephala fortinii species complex</taxon>
    </lineage>
</organism>
<proteinExistence type="predicted"/>
<dbReference type="SUPFAM" id="SSF51126">
    <property type="entry name" value="Pectin lyase-like"/>
    <property type="match status" value="1"/>
</dbReference>
<evidence type="ECO:0000313" key="2">
    <source>
        <dbReference type="Proteomes" id="UP000184330"/>
    </source>
</evidence>
<dbReference type="EMBL" id="FJOG01000001">
    <property type="protein sequence ID" value="CZR50261.1"/>
    <property type="molecule type" value="Genomic_DNA"/>
</dbReference>